<evidence type="ECO:0000256" key="2">
    <source>
        <dbReference type="ARBA" id="ARBA00010515"/>
    </source>
</evidence>
<dbReference type="GO" id="GO:0052689">
    <property type="term" value="F:carboxylic ester hydrolase activity"/>
    <property type="evidence" value="ECO:0007669"/>
    <property type="project" value="UniProtKB-KW"/>
</dbReference>
<accession>T1IIA8</accession>
<dbReference type="HOGENOM" id="CLU_006586_13_2_1"/>
<dbReference type="eggNOG" id="KOG1516">
    <property type="taxonomic scope" value="Eukaryota"/>
</dbReference>
<dbReference type="Pfam" id="PF00135">
    <property type="entry name" value="COesterase"/>
    <property type="match status" value="1"/>
</dbReference>
<dbReference type="PANTHER" id="PTHR43142">
    <property type="entry name" value="CARBOXYLIC ESTER HYDROLASE"/>
    <property type="match status" value="1"/>
</dbReference>
<evidence type="ECO:0000313" key="8">
    <source>
        <dbReference type="EnsemblMetazoa" id="SMAR000600-PA"/>
    </source>
</evidence>
<feature type="chain" id="PRO_5005147057" description="Carboxylic ester hydrolase" evidence="6">
    <location>
        <begin position="23"/>
        <end position="557"/>
    </location>
</feature>
<dbReference type="EnsemblMetazoa" id="SMAR000600-RA">
    <property type="protein sequence ID" value="SMAR000600-PA"/>
    <property type="gene ID" value="SMAR000600"/>
</dbReference>
<dbReference type="PROSITE" id="PS01173">
    <property type="entry name" value="LIPASE_GDXG_HIS"/>
    <property type="match status" value="1"/>
</dbReference>
<comment type="similarity">
    <text evidence="1 6">Belongs to the type-B carboxylesterase/lipase family.</text>
</comment>
<dbReference type="Gene3D" id="3.40.50.1820">
    <property type="entry name" value="alpha/beta hydrolase"/>
    <property type="match status" value="1"/>
</dbReference>
<keyword evidence="5" id="KW-0325">Glycoprotein</keyword>
<keyword evidence="3" id="KW-0719">Serine esterase</keyword>
<dbReference type="ESTHER" id="strmm-t1iia8">
    <property type="family name" value="Carb_B_Arthropoda"/>
</dbReference>
<dbReference type="PANTHER" id="PTHR43142:SF1">
    <property type="entry name" value="CARBOXYLIC ESTER HYDROLASE"/>
    <property type="match status" value="1"/>
</dbReference>
<dbReference type="STRING" id="126957.T1IIA8"/>
<reference evidence="8" key="2">
    <citation type="submission" date="2015-02" db="UniProtKB">
        <authorList>
            <consortium name="EnsemblMetazoa"/>
        </authorList>
    </citation>
    <scope>IDENTIFICATION</scope>
</reference>
<keyword evidence="9" id="KW-1185">Reference proteome</keyword>
<dbReference type="PROSITE" id="PS00122">
    <property type="entry name" value="CARBOXYLESTERASE_B_1"/>
    <property type="match status" value="1"/>
</dbReference>
<evidence type="ECO:0000256" key="1">
    <source>
        <dbReference type="ARBA" id="ARBA00005964"/>
    </source>
</evidence>
<evidence type="ECO:0000256" key="3">
    <source>
        <dbReference type="ARBA" id="ARBA00022487"/>
    </source>
</evidence>
<evidence type="ECO:0000313" key="9">
    <source>
        <dbReference type="Proteomes" id="UP000014500"/>
    </source>
</evidence>
<keyword evidence="4 6" id="KW-0378">Hydrolase</keyword>
<dbReference type="Proteomes" id="UP000014500">
    <property type="component" value="Unassembled WGS sequence"/>
</dbReference>
<dbReference type="AlphaFoldDB" id="T1IIA8"/>
<dbReference type="EMBL" id="JH430149">
    <property type="status" value="NOT_ANNOTATED_CDS"/>
    <property type="molecule type" value="Genomic_DNA"/>
</dbReference>
<sequence>MAPVLTFSTFAFSTFIFITVTATEKEPTAQLESGLKIRGSQMTTLNQRKFLSFRGIPYAEPPIGQLRFKAPVSKRWTDQTFDATQNGAICVQNNFLFIQQKQVYGQEDCLVLNVFTHNVEKPLRKVMVFIHGGAFLVGSSSFSGPKRLLDRNVVLVTINYRLGPLGFLSTMDEASPGNYGLLDQNLALKWIKSNIASFGGDPNKITLFGISAGSVSVMDHLISPLSKGLFHRAIAQSGTPLSPWAEQTDPRHWAKLLADKVGCSSSANTTEIIECLRETSVQDIIAAGNDLNNVGMLTIWGPVADGYFHSDLPSKLIQNGKIANPVPLIFGVTKDEGILFTPSVYNSFPEMSNEMIVQLLVTTLNIQPEQVTSDLVKLIKTQYFSSNDLNSKRKLLGAMTEVFSDGAFLAPNYQTVPFLLASGIKLFTYSFDYVTDHSAVKLFGLNDYEVAAHADDSFFLFDCPDLFPEDFLKPNDETENKFLDIWTSFAENGNPVEESSDGTVNWRPSQPEQIHVYHMDKVTTVRNYQLTNDWRLNFWLKTVPAVLNTHKTPKQEL</sequence>
<proteinExistence type="inferred from homology"/>
<dbReference type="InterPro" id="IPR002018">
    <property type="entry name" value="CarbesteraseB"/>
</dbReference>
<dbReference type="PhylomeDB" id="T1IIA8"/>
<evidence type="ECO:0000259" key="7">
    <source>
        <dbReference type="Pfam" id="PF00135"/>
    </source>
</evidence>
<evidence type="ECO:0000256" key="6">
    <source>
        <dbReference type="RuleBase" id="RU361235"/>
    </source>
</evidence>
<dbReference type="InterPro" id="IPR019826">
    <property type="entry name" value="Carboxylesterase_B_AS"/>
</dbReference>
<name>T1IIA8_STRMM</name>
<evidence type="ECO:0000256" key="5">
    <source>
        <dbReference type="ARBA" id="ARBA00023180"/>
    </source>
</evidence>
<dbReference type="EC" id="3.1.1.-" evidence="6"/>
<reference evidence="9" key="1">
    <citation type="submission" date="2011-05" db="EMBL/GenBank/DDBJ databases">
        <authorList>
            <person name="Richards S.R."/>
            <person name="Qu J."/>
            <person name="Jiang H."/>
            <person name="Jhangiani S.N."/>
            <person name="Agravi P."/>
            <person name="Goodspeed R."/>
            <person name="Gross S."/>
            <person name="Mandapat C."/>
            <person name="Jackson L."/>
            <person name="Mathew T."/>
            <person name="Pu L."/>
            <person name="Thornton R."/>
            <person name="Saada N."/>
            <person name="Wilczek-Boney K.B."/>
            <person name="Lee S."/>
            <person name="Kovar C."/>
            <person name="Wu Y."/>
            <person name="Scherer S.E."/>
            <person name="Worley K.C."/>
            <person name="Muzny D.M."/>
            <person name="Gibbs R."/>
        </authorList>
    </citation>
    <scope>NUCLEOTIDE SEQUENCE</scope>
    <source>
        <strain evidence="9">Brora</strain>
    </source>
</reference>
<protein>
    <recommendedName>
        <fullName evidence="6">Carboxylic ester hydrolase</fullName>
        <ecNumber evidence="6">3.1.1.-</ecNumber>
    </recommendedName>
</protein>
<evidence type="ECO:0000256" key="4">
    <source>
        <dbReference type="ARBA" id="ARBA00022801"/>
    </source>
</evidence>
<comment type="similarity">
    <text evidence="2">Belongs to the 'GDXG' lipolytic enzyme family.</text>
</comment>
<feature type="domain" description="Carboxylesterase type B" evidence="7">
    <location>
        <begin position="27"/>
        <end position="538"/>
    </location>
</feature>
<dbReference type="InterPro" id="IPR029058">
    <property type="entry name" value="AB_hydrolase_fold"/>
</dbReference>
<feature type="signal peptide" evidence="6">
    <location>
        <begin position="1"/>
        <end position="22"/>
    </location>
</feature>
<organism evidence="8 9">
    <name type="scientific">Strigamia maritima</name>
    <name type="common">European centipede</name>
    <name type="synonym">Geophilus maritimus</name>
    <dbReference type="NCBI Taxonomy" id="126957"/>
    <lineage>
        <taxon>Eukaryota</taxon>
        <taxon>Metazoa</taxon>
        <taxon>Ecdysozoa</taxon>
        <taxon>Arthropoda</taxon>
        <taxon>Myriapoda</taxon>
        <taxon>Chilopoda</taxon>
        <taxon>Pleurostigmophora</taxon>
        <taxon>Geophilomorpha</taxon>
        <taxon>Linotaeniidae</taxon>
        <taxon>Strigamia</taxon>
    </lineage>
</organism>
<dbReference type="SUPFAM" id="SSF53474">
    <property type="entry name" value="alpha/beta-Hydrolases"/>
    <property type="match status" value="1"/>
</dbReference>
<keyword evidence="6" id="KW-0732">Signal</keyword>
<dbReference type="InterPro" id="IPR002168">
    <property type="entry name" value="Lipase_GDXG_HIS_AS"/>
</dbReference>